<reference evidence="2 3" key="1">
    <citation type="submission" date="2023-05" db="EMBL/GenBank/DDBJ databases">
        <title>B98-5 Cell Line De Novo Hybrid Assembly: An Optical Mapping Approach.</title>
        <authorList>
            <person name="Kananen K."/>
            <person name="Auerbach J.A."/>
            <person name="Kautto E."/>
            <person name="Blachly J.S."/>
        </authorList>
    </citation>
    <scope>NUCLEOTIDE SEQUENCE [LARGE SCALE GENOMIC DNA]</scope>
    <source>
        <strain evidence="2">B95-8</strain>
        <tissue evidence="2">Cell line</tissue>
    </source>
</reference>
<comment type="caution">
    <text evidence="2">The sequence shown here is derived from an EMBL/GenBank/DDBJ whole genome shotgun (WGS) entry which is preliminary data.</text>
</comment>
<sequence length="75" mass="7705">MNAKRALVRVWTAVASKNGAGSGGAGSAGSRMSKRTALRPSAGGDRPHPRQSCSLGDLPELRGFCPANGTAPWIE</sequence>
<protein>
    <submittedName>
        <fullName evidence="2">Uncharacterized protein</fullName>
    </submittedName>
</protein>
<evidence type="ECO:0000313" key="2">
    <source>
        <dbReference type="EMBL" id="KAK2092125.1"/>
    </source>
</evidence>
<accession>A0ABQ9U5S9</accession>
<keyword evidence="3" id="KW-1185">Reference proteome</keyword>
<proteinExistence type="predicted"/>
<evidence type="ECO:0000313" key="3">
    <source>
        <dbReference type="Proteomes" id="UP001266305"/>
    </source>
</evidence>
<name>A0ABQ9U5S9_SAGOE</name>
<evidence type="ECO:0000256" key="1">
    <source>
        <dbReference type="SAM" id="MobiDB-lite"/>
    </source>
</evidence>
<feature type="region of interest" description="Disordered" evidence="1">
    <location>
        <begin position="17"/>
        <end position="75"/>
    </location>
</feature>
<gene>
    <name evidence="2" type="ORF">P7K49_028653</name>
</gene>
<organism evidence="2 3">
    <name type="scientific">Saguinus oedipus</name>
    <name type="common">Cotton-top tamarin</name>
    <name type="synonym">Oedipomidas oedipus</name>
    <dbReference type="NCBI Taxonomy" id="9490"/>
    <lineage>
        <taxon>Eukaryota</taxon>
        <taxon>Metazoa</taxon>
        <taxon>Chordata</taxon>
        <taxon>Craniata</taxon>
        <taxon>Vertebrata</taxon>
        <taxon>Euteleostomi</taxon>
        <taxon>Mammalia</taxon>
        <taxon>Eutheria</taxon>
        <taxon>Euarchontoglires</taxon>
        <taxon>Primates</taxon>
        <taxon>Haplorrhini</taxon>
        <taxon>Platyrrhini</taxon>
        <taxon>Cebidae</taxon>
        <taxon>Callitrichinae</taxon>
        <taxon>Saguinus</taxon>
    </lineage>
</organism>
<dbReference type="EMBL" id="JASSZA010000015">
    <property type="protein sequence ID" value="KAK2092125.1"/>
    <property type="molecule type" value="Genomic_DNA"/>
</dbReference>
<dbReference type="Proteomes" id="UP001266305">
    <property type="component" value="Unassembled WGS sequence"/>
</dbReference>